<dbReference type="EMBL" id="VBPB01000105">
    <property type="protein sequence ID" value="TMQ72517.1"/>
    <property type="molecule type" value="Genomic_DNA"/>
</dbReference>
<dbReference type="InterPro" id="IPR036280">
    <property type="entry name" value="Multihaem_cyt_sf"/>
</dbReference>
<dbReference type="SUPFAM" id="SSF48695">
    <property type="entry name" value="Multiheme cytochromes"/>
    <property type="match status" value="1"/>
</dbReference>
<proteinExistence type="predicted"/>
<evidence type="ECO:0000313" key="4">
    <source>
        <dbReference type="Proteomes" id="UP000319771"/>
    </source>
</evidence>
<organism evidence="3 4">
    <name type="scientific">Eiseniibacteriota bacterium</name>
    <dbReference type="NCBI Taxonomy" id="2212470"/>
    <lineage>
        <taxon>Bacteria</taxon>
        <taxon>Candidatus Eiseniibacteriota</taxon>
    </lineage>
</organism>
<accession>A0A538U9I7</accession>
<sequence length="161" mass="17629">MRKVAKERAVEPAGKKSTESSDRFLGVGLCVRCHQDEGEQWKTTAHSVAFQTLVDNKKDATPECVTCHVVGYRQPGGFQGQADAAKLGNVQCENCHGMGTQHEAFANPQKTVTQAVCTTCHQGENDPEFNWEKKLPMIAHSNMSGETLKHRKGAMQKTGSN</sequence>
<reference evidence="3 4" key="1">
    <citation type="journal article" date="2019" name="Nat. Microbiol.">
        <title>Mediterranean grassland soil C-N compound turnover is dependent on rainfall and depth, and is mediated by genomically divergent microorganisms.</title>
        <authorList>
            <person name="Diamond S."/>
            <person name="Andeer P.F."/>
            <person name="Li Z."/>
            <person name="Crits-Christoph A."/>
            <person name="Burstein D."/>
            <person name="Anantharaman K."/>
            <person name="Lane K.R."/>
            <person name="Thomas B.C."/>
            <person name="Pan C."/>
            <person name="Northen T.R."/>
            <person name="Banfield J.F."/>
        </authorList>
    </citation>
    <scope>NUCLEOTIDE SEQUENCE [LARGE SCALE GENOMIC DNA]</scope>
    <source>
        <strain evidence="3">WS_11</strain>
    </source>
</reference>
<dbReference type="AlphaFoldDB" id="A0A538U9I7"/>
<feature type="region of interest" description="Disordered" evidence="1">
    <location>
        <begin position="1"/>
        <end position="20"/>
    </location>
</feature>
<gene>
    <name evidence="3" type="ORF">E6K81_07190</name>
</gene>
<dbReference type="Pfam" id="PF13435">
    <property type="entry name" value="Cytochrome_C554"/>
    <property type="match status" value="1"/>
</dbReference>
<dbReference type="Proteomes" id="UP000319771">
    <property type="component" value="Unassembled WGS sequence"/>
</dbReference>
<protein>
    <recommendedName>
        <fullName evidence="2">Cytochrome c-552/4 domain-containing protein</fullName>
    </recommendedName>
</protein>
<evidence type="ECO:0000313" key="3">
    <source>
        <dbReference type="EMBL" id="TMQ72517.1"/>
    </source>
</evidence>
<dbReference type="InterPro" id="IPR023155">
    <property type="entry name" value="Cyt_c-552/4"/>
</dbReference>
<evidence type="ECO:0000256" key="1">
    <source>
        <dbReference type="SAM" id="MobiDB-lite"/>
    </source>
</evidence>
<feature type="domain" description="Cytochrome c-552/4" evidence="2">
    <location>
        <begin position="30"/>
        <end position="97"/>
    </location>
</feature>
<dbReference type="Gene3D" id="1.10.1130.10">
    <property type="entry name" value="Flavocytochrome C3, Chain A"/>
    <property type="match status" value="1"/>
</dbReference>
<evidence type="ECO:0000259" key="2">
    <source>
        <dbReference type="Pfam" id="PF13435"/>
    </source>
</evidence>
<comment type="caution">
    <text evidence="3">The sequence shown here is derived from an EMBL/GenBank/DDBJ whole genome shotgun (WGS) entry which is preliminary data.</text>
</comment>
<name>A0A538U9I7_UNCEI</name>